<evidence type="ECO:0000313" key="7">
    <source>
        <dbReference type="Proteomes" id="UP000290540"/>
    </source>
</evidence>
<evidence type="ECO:0000259" key="4">
    <source>
        <dbReference type="Pfam" id="PF02449"/>
    </source>
</evidence>
<dbReference type="EMBL" id="MQTW01000582">
    <property type="protein sequence ID" value="RYC79595.1"/>
    <property type="molecule type" value="Genomic_DNA"/>
</dbReference>
<evidence type="ECO:0008006" key="8">
    <source>
        <dbReference type="Google" id="ProtNLM"/>
    </source>
</evidence>
<evidence type="ECO:0000259" key="5">
    <source>
        <dbReference type="Pfam" id="PF18120"/>
    </source>
</evidence>
<keyword evidence="2" id="KW-0326">Glycosidase</keyword>
<keyword evidence="1" id="KW-0378">Hydrolase</keyword>
<evidence type="ECO:0000256" key="2">
    <source>
        <dbReference type="ARBA" id="ARBA00023295"/>
    </source>
</evidence>
<dbReference type="InterPro" id="IPR017853">
    <property type="entry name" value="GH"/>
</dbReference>
<sequence>MASNGEGQPPPHPHLRRDKNGTRLIVKGKPFLMLAGELHNSSLSSARYMADVWPAMKKQSINTLLGSVSWEQIEPIEGMFDFSELDKVILGAREHDMHLVLLWFGAYKNASSIYAPPWVKKDSKRFPRARSIEAGGGRNILDVVTPLSKECVEADAKAFGKLLAHLKDFDADHSTVLMVQIENEPGLLGDSRDRSSLAEAAFRDPVPESLLHHLADNQHPQFARRFPNVPKGGRHSWEEAFGPGVRADEVFMAFHFSRYFEKVAASGKASYPIPFYANAWLNLDDLEALDSSHAPFVVSTAVVAGGSGPGKYPSGGPCAHVLDVWRFGAPSLDFIAPDLYFHDYEMVCKDYTDKGNPLFIPEQRRDEHGARRVWLAHGTYGALGVSPFGIDTGPEAVGREYKLLSHVKHFVLGASLADRFGFYFDDVRDASSVEKPWTRVFGDIQVTVERAFVFGKQGPGGGIIIRLANHKFLLAGYGFQASFKSVKKGVAFMGILSAQEMEVIEEGNLRPLRLLNGDETRGGLALVMPNEEPDYGGVPIATSIPARTGIAEIEVYTLEEDA</sequence>
<gene>
    <name evidence="6" type="ORF">BFJ63_vAg17519</name>
</gene>
<dbReference type="InterPro" id="IPR013529">
    <property type="entry name" value="Glyco_hydro_42_N"/>
</dbReference>
<protein>
    <recommendedName>
        <fullName evidence="8">Beta-galactosidase</fullName>
    </recommendedName>
</protein>
<name>A0A4Q2UYF5_FUSOX</name>
<dbReference type="InterPro" id="IPR040719">
    <property type="entry name" value="DUF5597"/>
</dbReference>
<dbReference type="AlphaFoldDB" id="A0A4Q2UYF5"/>
<evidence type="ECO:0000256" key="1">
    <source>
        <dbReference type="ARBA" id="ARBA00022801"/>
    </source>
</evidence>
<reference evidence="6 7" key="1">
    <citation type="submission" date="2016-12" db="EMBL/GenBank/DDBJ databases">
        <title>Draft genome sequence of Fusarium oxysporum causing rot on Narcissus.</title>
        <authorList>
            <person name="Armitage A.D."/>
            <person name="Taylor A."/>
            <person name="Clarkson J.P."/>
            <person name="Harrison R.J."/>
            <person name="Jackson A.C."/>
        </authorList>
    </citation>
    <scope>NUCLEOTIDE SEQUENCE [LARGE SCALE GENOMIC DNA]</scope>
    <source>
        <strain evidence="6 7">N139</strain>
    </source>
</reference>
<comment type="caution">
    <text evidence="6">The sequence shown here is derived from an EMBL/GenBank/DDBJ whole genome shotgun (WGS) entry which is preliminary data.</text>
</comment>
<feature type="domain" description="DUF5597" evidence="5">
    <location>
        <begin position="398"/>
        <end position="525"/>
    </location>
</feature>
<proteinExistence type="predicted"/>
<evidence type="ECO:0000313" key="6">
    <source>
        <dbReference type="EMBL" id="RYC79595.1"/>
    </source>
</evidence>
<dbReference type="Gene3D" id="2.60.220.20">
    <property type="entry name" value="putative beta-Galactosidase from caulobacter crescentus"/>
    <property type="match status" value="1"/>
</dbReference>
<dbReference type="GO" id="GO:0004565">
    <property type="term" value="F:beta-galactosidase activity"/>
    <property type="evidence" value="ECO:0007669"/>
    <property type="project" value="InterPro"/>
</dbReference>
<dbReference type="Gene3D" id="3.20.20.80">
    <property type="entry name" value="Glycosidases"/>
    <property type="match status" value="1"/>
</dbReference>
<accession>A0A4Q2UYF5</accession>
<dbReference type="SUPFAM" id="SSF51445">
    <property type="entry name" value="(Trans)glycosidases"/>
    <property type="match status" value="1"/>
</dbReference>
<dbReference type="GO" id="GO:0005975">
    <property type="term" value="P:carbohydrate metabolic process"/>
    <property type="evidence" value="ECO:0007669"/>
    <property type="project" value="InterPro"/>
</dbReference>
<dbReference type="Proteomes" id="UP000290540">
    <property type="component" value="Unassembled WGS sequence"/>
</dbReference>
<evidence type="ECO:0000256" key="3">
    <source>
        <dbReference type="SAM" id="MobiDB-lite"/>
    </source>
</evidence>
<dbReference type="FunFam" id="3.20.20.80:FF:000135">
    <property type="entry name" value="Beta-galactosidase, putative, bgl35A"/>
    <property type="match status" value="1"/>
</dbReference>
<organism evidence="6 7">
    <name type="scientific">Fusarium oxysporum f. sp. narcissi</name>
    <dbReference type="NCBI Taxonomy" id="451672"/>
    <lineage>
        <taxon>Eukaryota</taxon>
        <taxon>Fungi</taxon>
        <taxon>Dikarya</taxon>
        <taxon>Ascomycota</taxon>
        <taxon>Pezizomycotina</taxon>
        <taxon>Sordariomycetes</taxon>
        <taxon>Hypocreomycetidae</taxon>
        <taxon>Hypocreales</taxon>
        <taxon>Nectriaceae</taxon>
        <taxon>Fusarium</taxon>
        <taxon>Fusarium oxysporum species complex</taxon>
    </lineage>
</organism>
<feature type="domain" description="Glycoside hydrolase family 42 N-terminal" evidence="4">
    <location>
        <begin position="54"/>
        <end position="204"/>
    </location>
</feature>
<dbReference type="GO" id="GO:0009341">
    <property type="term" value="C:beta-galactosidase complex"/>
    <property type="evidence" value="ECO:0007669"/>
    <property type="project" value="InterPro"/>
</dbReference>
<dbReference type="Pfam" id="PF18120">
    <property type="entry name" value="DUF5597"/>
    <property type="match status" value="1"/>
</dbReference>
<feature type="region of interest" description="Disordered" evidence="3">
    <location>
        <begin position="1"/>
        <end position="20"/>
    </location>
</feature>
<dbReference type="Pfam" id="PF02449">
    <property type="entry name" value="Glyco_hydro_42"/>
    <property type="match status" value="1"/>
</dbReference>